<gene>
    <name evidence="2" type="ORF">O1422_04735</name>
</gene>
<sequence length="580" mass="68143">MSKILKFNRLFIFSEKQQKCFYCEFKDGINIIHGANTSGKSTLIQTLLYMFGINDVKRYLDSIYTSDFILRLDISVVNQDIETSASIIRNDGFIYIKIGNQPLVSFNGVTGNNSFEHGRLKSLFRELFSFNLMLLHNNEYKEASIETMFLPYYISQAVGWVSIRKTFDGLDFYKNFKEDFLDYYLGINNSDDVIEKIKLEAEKKNLQITKDILETTIQNEPEIIIANLKSDNYKSKCTEYIIAFTEHEKQLQDYHRNFIKLCNKLEFLNIRLKTLNKIKTNQKTQNPITHGSCPVCNQPLPLTIETAYIYRQKFDDTELEIKKIKEQIKQITANLDSIAKKRDELSKEIEKERSILNKYSEKEVTMEDWINDQANEVLAANIESKKATILKSIDEIDKKLKKFKTVDDIEKNRLSIKKDFKSIFIDYLIKLQVKYSLHYKEERFFDLYKISILPYQGVELLKAMMAYHFAFNNLIKSNINIHRFPFILDAIFKEDIEENNKKIILEFIRDNYPKDTQLIFSMADKSESKNQINAVEVNSLYFCNSANLIHVSDNERSILKDWDDKYNDLKLATISIMENE</sequence>
<protein>
    <recommendedName>
        <fullName evidence="4">Rad50/SbcC-type AAA domain-containing protein</fullName>
    </recommendedName>
</protein>
<dbReference type="EMBL" id="JAPUAC010000002">
    <property type="protein sequence ID" value="MCZ2653467.1"/>
    <property type="molecule type" value="Genomic_DNA"/>
</dbReference>
<dbReference type="AlphaFoldDB" id="A0ABD4VPV4"/>
<comment type="caution">
    <text evidence="2">The sequence shown here is derived from an EMBL/GenBank/DDBJ whole genome shotgun (WGS) entry which is preliminary data.</text>
</comment>
<dbReference type="Gene3D" id="1.10.287.510">
    <property type="entry name" value="Helix hairpin bin"/>
    <property type="match status" value="1"/>
</dbReference>
<dbReference type="SUPFAM" id="SSF52540">
    <property type="entry name" value="P-loop containing nucleoside triphosphate hydrolases"/>
    <property type="match status" value="1"/>
</dbReference>
<dbReference type="PANTHER" id="PTHR32114:SF2">
    <property type="entry name" value="ABC TRANSPORTER ABCH.3"/>
    <property type="match status" value="1"/>
</dbReference>
<organism evidence="2 3">
    <name type="scientific">Bacteroides fragilis</name>
    <dbReference type="NCBI Taxonomy" id="817"/>
    <lineage>
        <taxon>Bacteria</taxon>
        <taxon>Pseudomonadati</taxon>
        <taxon>Bacteroidota</taxon>
        <taxon>Bacteroidia</taxon>
        <taxon>Bacteroidales</taxon>
        <taxon>Bacteroidaceae</taxon>
        <taxon>Bacteroides</taxon>
    </lineage>
</organism>
<evidence type="ECO:0000313" key="2">
    <source>
        <dbReference type="EMBL" id="MCZ2653467.1"/>
    </source>
</evidence>
<dbReference type="PANTHER" id="PTHR32114">
    <property type="entry name" value="ABC TRANSPORTER ABCH.3"/>
    <property type="match status" value="1"/>
</dbReference>
<evidence type="ECO:0000256" key="1">
    <source>
        <dbReference type="SAM" id="Coils"/>
    </source>
</evidence>
<feature type="coiled-coil region" evidence="1">
    <location>
        <begin position="314"/>
        <end position="362"/>
    </location>
</feature>
<proteinExistence type="predicted"/>
<keyword evidence="1" id="KW-0175">Coiled coil</keyword>
<name>A0ABD4VPV4_BACFG</name>
<dbReference type="RefSeq" id="WP_234164345.1">
    <property type="nucleotide sequence ID" value="NZ_JAPUAC010000002.1"/>
</dbReference>
<dbReference type="Proteomes" id="UP001075704">
    <property type="component" value="Unassembled WGS sequence"/>
</dbReference>
<evidence type="ECO:0008006" key="4">
    <source>
        <dbReference type="Google" id="ProtNLM"/>
    </source>
</evidence>
<accession>A0ABD4VPV4</accession>
<reference evidence="2" key="1">
    <citation type="submission" date="2022-12" db="EMBL/GenBank/DDBJ databases">
        <title>Development of a Multilocus Sequence Typing Scheme for Bacteroides fragilis Based on Whole Genome Sequencing Data and Clinical Application.</title>
        <authorList>
            <person name="Nielsen F.D."/>
            <person name="Justesen U.S."/>
        </authorList>
    </citation>
    <scope>NUCLEOTIDE SEQUENCE</scope>
    <source>
        <strain evidence="2">BF_BC_ODE_DK_2015_2</strain>
    </source>
</reference>
<dbReference type="InterPro" id="IPR027417">
    <property type="entry name" value="P-loop_NTPase"/>
</dbReference>
<dbReference type="Gene3D" id="3.40.50.300">
    <property type="entry name" value="P-loop containing nucleotide triphosphate hydrolases"/>
    <property type="match status" value="1"/>
</dbReference>
<evidence type="ECO:0000313" key="3">
    <source>
        <dbReference type="Proteomes" id="UP001075704"/>
    </source>
</evidence>